<sequence>MSTSELAVLAAGIWAIWKARNHACWELKVVKPEIVAEWAREICMARTGSMLQGDTVSTSTHQGPHQFSRPEITRCFVDAAVFDQNNSTSVAAALLDGTGRFVGGFNKLVSCPLVPRYVETVAIKEALSWLKEKNIQKVSIFSYCAQAVQALKNGVSEKCIG</sequence>
<proteinExistence type="predicted"/>
<dbReference type="InterPro" id="IPR044730">
    <property type="entry name" value="RNase_H-like_dom_plant"/>
</dbReference>
<evidence type="ECO:0000313" key="1">
    <source>
        <dbReference type="EMBL" id="VFR03649.1"/>
    </source>
</evidence>
<keyword evidence="2" id="KW-1185">Reference proteome</keyword>
<dbReference type="OrthoDB" id="1407557at2759"/>
<protein>
    <recommendedName>
        <fullName evidence="3">RNase H type-1 domain-containing protein</fullName>
    </recommendedName>
</protein>
<organism evidence="1 2">
    <name type="scientific">Cuscuta campestris</name>
    <dbReference type="NCBI Taxonomy" id="132261"/>
    <lineage>
        <taxon>Eukaryota</taxon>
        <taxon>Viridiplantae</taxon>
        <taxon>Streptophyta</taxon>
        <taxon>Embryophyta</taxon>
        <taxon>Tracheophyta</taxon>
        <taxon>Spermatophyta</taxon>
        <taxon>Magnoliopsida</taxon>
        <taxon>eudicotyledons</taxon>
        <taxon>Gunneridae</taxon>
        <taxon>Pentapetalae</taxon>
        <taxon>asterids</taxon>
        <taxon>lamiids</taxon>
        <taxon>Solanales</taxon>
        <taxon>Convolvulaceae</taxon>
        <taxon>Cuscuteae</taxon>
        <taxon>Cuscuta</taxon>
        <taxon>Cuscuta subgen. Grammica</taxon>
        <taxon>Cuscuta sect. Cleistogrammica</taxon>
    </lineage>
</organism>
<gene>
    <name evidence="1" type="ORF">CCAM_LOCUS45424</name>
</gene>
<dbReference type="EMBL" id="OOIL02006896">
    <property type="protein sequence ID" value="VFR03649.1"/>
    <property type="molecule type" value="Genomic_DNA"/>
</dbReference>
<dbReference type="Proteomes" id="UP000595140">
    <property type="component" value="Unassembled WGS sequence"/>
</dbReference>
<accession>A0A484NT43</accession>
<name>A0A484NT43_9ASTE</name>
<reference evidence="1 2" key="1">
    <citation type="submission" date="2018-04" db="EMBL/GenBank/DDBJ databases">
        <authorList>
            <person name="Vogel A."/>
        </authorList>
    </citation>
    <scope>NUCLEOTIDE SEQUENCE [LARGE SCALE GENOMIC DNA]</scope>
</reference>
<evidence type="ECO:0008006" key="3">
    <source>
        <dbReference type="Google" id="ProtNLM"/>
    </source>
</evidence>
<dbReference type="AlphaFoldDB" id="A0A484NT43"/>
<dbReference type="CDD" id="cd06222">
    <property type="entry name" value="RNase_H_like"/>
    <property type="match status" value="1"/>
</dbReference>
<evidence type="ECO:0000313" key="2">
    <source>
        <dbReference type="Proteomes" id="UP000595140"/>
    </source>
</evidence>